<reference evidence="10" key="2">
    <citation type="journal article" date="2018" name="Nat. Commun.">
        <title>Extreme sensitivity to ultraviolet light in the fungal pathogen causing white-nose syndrome of bats.</title>
        <authorList>
            <person name="Palmer J.M."/>
            <person name="Drees K.P."/>
            <person name="Foster J.T."/>
            <person name="Lindner D.L."/>
        </authorList>
    </citation>
    <scope>NUCLEOTIDE SEQUENCE [LARGE SCALE GENOMIC DNA]</scope>
    <source>
        <strain evidence="10">UAMH 10579</strain>
    </source>
</reference>
<dbReference type="Pfam" id="PF07519">
    <property type="entry name" value="Tannase"/>
    <property type="match status" value="1"/>
</dbReference>
<dbReference type="GeneID" id="28839964"/>
<dbReference type="GO" id="GO:0046872">
    <property type="term" value="F:metal ion binding"/>
    <property type="evidence" value="ECO:0007669"/>
    <property type="project" value="UniProtKB-KW"/>
</dbReference>
<dbReference type="SUPFAM" id="SSF53474">
    <property type="entry name" value="alpha/beta-Hydrolases"/>
    <property type="match status" value="1"/>
</dbReference>
<protein>
    <recommendedName>
        <fullName evidence="8">Carboxylic ester hydrolase</fullName>
        <ecNumber evidence="8">3.1.1.-</ecNumber>
    </recommendedName>
</protein>
<keyword evidence="6" id="KW-0106">Calcium</keyword>
<reference evidence="9 10" key="1">
    <citation type="submission" date="2016-03" db="EMBL/GenBank/DDBJ databases">
        <title>Comparative genomics of Pseudogymnoascus destructans, the fungus causing white-nose syndrome of bats.</title>
        <authorList>
            <person name="Palmer J.M."/>
            <person name="Drees K.P."/>
            <person name="Foster J.T."/>
            <person name="Lindner D.L."/>
        </authorList>
    </citation>
    <scope>NUCLEOTIDE SEQUENCE [LARGE SCALE GENOMIC DNA]</scope>
    <source>
        <strain evidence="9 10">UAMH 10579</strain>
    </source>
</reference>
<keyword evidence="2" id="KW-0719">Serine esterase</keyword>
<dbReference type="STRING" id="342668.A0A1B8GHM5"/>
<sequence length="538" mass="56901">MRLSQAPIIPKVITMASYLNATAPLCAPSTFTFPDLFGAQILSINANLVTNFSTSVKDIYFANHPSITVENATFCNVTVSYTHPGQGDHINVGAYLPVGTWNERMQAVGGGGWVAGGHNFFLSTTAMAGAMASGYATITTDAGLGAANDASPWALLSPGNVNLYNLQNLASVSLNDEAIIGKSLINDFYGKPPKYSYWSGCSQGGRQGLMLAQRYPGVYDGIAAAAPAINWNSLFLTMLWSQLVMNLAGEYPQGCELDELSAAAISACDGLDGVVDGLVSNIKACDFDPFTLIGTEFNCSTTGKNIKISKIAAEVANATWTGPRGADGRFLWYGPNIGADLSGTLTTQALAMTTCNANGTCVGAPSPLGAQWVALFIKKNPDFNLTNMTHEQFDELLHAGSQQYHSMIDTSDADLSGFKAAGGKMLTFHGLSDQIIPASGTEHYYNEVTKLDSNVHDFYRYFEVPGLQHCALGNGGQPTAVFDALVAWVEDGIAPDTLPVSPTGLDGTTIERILCPYPSVVTYDGVSDPATADGFSCV</sequence>
<evidence type="ECO:0000256" key="6">
    <source>
        <dbReference type="ARBA" id="ARBA00022837"/>
    </source>
</evidence>
<keyword evidence="3" id="KW-0479">Metal-binding</keyword>
<dbReference type="InterPro" id="IPR011118">
    <property type="entry name" value="Tannase/feruloyl_esterase"/>
</dbReference>
<keyword evidence="10" id="KW-1185">Reference proteome</keyword>
<organism evidence="9 10">
    <name type="scientific">Pseudogymnoascus verrucosus</name>
    <dbReference type="NCBI Taxonomy" id="342668"/>
    <lineage>
        <taxon>Eukaryota</taxon>
        <taxon>Fungi</taxon>
        <taxon>Dikarya</taxon>
        <taxon>Ascomycota</taxon>
        <taxon>Pezizomycotina</taxon>
        <taxon>Leotiomycetes</taxon>
        <taxon>Thelebolales</taxon>
        <taxon>Thelebolaceae</taxon>
        <taxon>Pseudogymnoascus</taxon>
    </lineage>
</organism>
<evidence type="ECO:0000256" key="8">
    <source>
        <dbReference type="RuleBase" id="RU361238"/>
    </source>
</evidence>
<name>A0A1B8GHM5_9PEZI</name>
<evidence type="ECO:0000256" key="3">
    <source>
        <dbReference type="ARBA" id="ARBA00022723"/>
    </source>
</evidence>
<keyword evidence="5 8" id="KW-0378">Hydrolase</keyword>
<evidence type="ECO:0000256" key="1">
    <source>
        <dbReference type="ARBA" id="ARBA00006249"/>
    </source>
</evidence>
<dbReference type="PANTHER" id="PTHR33938">
    <property type="entry name" value="FERULOYL ESTERASE B-RELATED"/>
    <property type="match status" value="1"/>
</dbReference>
<dbReference type="InterPro" id="IPR029058">
    <property type="entry name" value="AB_hydrolase_fold"/>
</dbReference>
<keyword evidence="4" id="KW-0732">Signal</keyword>
<dbReference type="Proteomes" id="UP000091956">
    <property type="component" value="Unassembled WGS sequence"/>
</dbReference>
<dbReference type="EMBL" id="KV460236">
    <property type="protein sequence ID" value="OBT95318.2"/>
    <property type="molecule type" value="Genomic_DNA"/>
</dbReference>
<dbReference type="Gene3D" id="3.40.50.1820">
    <property type="entry name" value="alpha/beta hydrolase"/>
    <property type="match status" value="1"/>
</dbReference>
<proteinExistence type="inferred from homology"/>
<evidence type="ECO:0000313" key="10">
    <source>
        <dbReference type="Proteomes" id="UP000091956"/>
    </source>
</evidence>
<dbReference type="GO" id="GO:0030600">
    <property type="term" value="F:feruloyl esterase activity"/>
    <property type="evidence" value="ECO:0007669"/>
    <property type="project" value="UniProtKB-ARBA"/>
</dbReference>
<dbReference type="EC" id="3.1.1.-" evidence="8"/>
<dbReference type="PANTHER" id="PTHR33938:SF13">
    <property type="entry name" value="CARBOXYLIC ESTER HYDROLASE"/>
    <property type="match status" value="1"/>
</dbReference>
<keyword evidence="7" id="KW-1015">Disulfide bond</keyword>
<evidence type="ECO:0000256" key="5">
    <source>
        <dbReference type="ARBA" id="ARBA00022801"/>
    </source>
</evidence>
<evidence type="ECO:0000256" key="2">
    <source>
        <dbReference type="ARBA" id="ARBA00022487"/>
    </source>
</evidence>
<comment type="similarity">
    <text evidence="1 8">Belongs to the tannase family.</text>
</comment>
<dbReference type="AlphaFoldDB" id="A0A1B8GHM5"/>
<dbReference type="RefSeq" id="XP_018129051.2">
    <property type="nucleotide sequence ID" value="XM_018276021.2"/>
</dbReference>
<evidence type="ECO:0000256" key="7">
    <source>
        <dbReference type="ARBA" id="ARBA00023157"/>
    </source>
</evidence>
<evidence type="ECO:0000313" key="9">
    <source>
        <dbReference type="EMBL" id="OBT95318.2"/>
    </source>
</evidence>
<accession>A0A1B8GHM5</accession>
<gene>
    <name evidence="9" type="ORF">VE01_06578</name>
</gene>
<evidence type="ECO:0000256" key="4">
    <source>
        <dbReference type="ARBA" id="ARBA00022729"/>
    </source>
</evidence>